<feature type="region of interest" description="Disordered" evidence="8">
    <location>
        <begin position="1"/>
        <end position="20"/>
    </location>
</feature>
<feature type="transmembrane region" description="Helical" evidence="9">
    <location>
        <begin position="311"/>
        <end position="332"/>
    </location>
</feature>
<evidence type="ECO:0000256" key="6">
    <source>
        <dbReference type="ARBA" id="ARBA00022989"/>
    </source>
</evidence>
<dbReference type="AlphaFoldDB" id="A0A2I1I1G1"/>
<dbReference type="GO" id="GO:0022857">
    <property type="term" value="F:transmembrane transporter activity"/>
    <property type="evidence" value="ECO:0007669"/>
    <property type="project" value="InterPro"/>
</dbReference>
<keyword evidence="6 9" id="KW-1133">Transmembrane helix</keyword>
<comment type="similarity">
    <text evidence="2">Belongs to the binding-protein-dependent transport system permease family. FecCD subfamily.</text>
</comment>
<comment type="caution">
    <text evidence="10">The sequence shown here is derived from an EMBL/GenBank/DDBJ whole genome shotgun (WGS) entry which is preliminary data.</text>
</comment>
<feature type="transmembrane region" description="Helical" evidence="9">
    <location>
        <begin position="242"/>
        <end position="266"/>
    </location>
</feature>
<dbReference type="SUPFAM" id="SSF81345">
    <property type="entry name" value="ABC transporter involved in vitamin B12 uptake, BtuC"/>
    <property type="match status" value="1"/>
</dbReference>
<feature type="transmembrane region" description="Helical" evidence="9">
    <location>
        <begin position="125"/>
        <end position="146"/>
    </location>
</feature>
<evidence type="ECO:0000256" key="2">
    <source>
        <dbReference type="ARBA" id="ARBA00007935"/>
    </source>
</evidence>
<dbReference type="InterPro" id="IPR037294">
    <property type="entry name" value="ABC_BtuC-like"/>
</dbReference>
<keyword evidence="4" id="KW-1003">Cell membrane</keyword>
<sequence>MTHSPTTATPADAALEREAAPASSKRRPLALALATLAVAALLVLSLSTGEYSILSQDDGWQIFLAVRVPRTIALVLSGAAMSMSGLVMQLVTQNRFAEPSTTGTTEWAGLGLLVIMIVWPGAPILVRMTCAIVFAFVGTMVFFALLRRVSLRSSLLVPIMGMMLGAVVSAISTFLALETNTLQSVSVWFQGSFTSVYEGQYEVLWIVTIVVAIVFIMADRLTAVSLGEDIAISLGVNYHRMVLIATGLVAVATGVVTVVVGSLPFLGLIVPNLVSLSMGDNLRTNLPWVCLAGISLVTVTDLLARTIISPFEMPVSVILGVLGAFVFIALVLRQAKKGAVL</sequence>
<dbReference type="PANTHER" id="PTHR30472">
    <property type="entry name" value="FERRIC ENTEROBACTIN TRANSPORT SYSTEM PERMEASE PROTEIN"/>
    <property type="match status" value="1"/>
</dbReference>
<dbReference type="CDD" id="cd06550">
    <property type="entry name" value="TM_ABC_iron-siderophores_like"/>
    <property type="match status" value="1"/>
</dbReference>
<accession>A0A2I1I1G1</accession>
<evidence type="ECO:0000256" key="5">
    <source>
        <dbReference type="ARBA" id="ARBA00022692"/>
    </source>
</evidence>
<feature type="transmembrane region" description="Helical" evidence="9">
    <location>
        <begin position="29"/>
        <end position="48"/>
    </location>
</feature>
<dbReference type="GO" id="GO:0005886">
    <property type="term" value="C:plasma membrane"/>
    <property type="evidence" value="ECO:0007669"/>
    <property type="project" value="UniProtKB-SubCell"/>
</dbReference>
<feature type="transmembrane region" description="Helical" evidence="9">
    <location>
        <begin position="103"/>
        <end position="119"/>
    </location>
</feature>
<evidence type="ECO:0000256" key="4">
    <source>
        <dbReference type="ARBA" id="ARBA00022475"/>
    </source>
</evidence>
<feature type="transmembrane region" description="Helical" evidence="9">
    <location>
        <begin position="155"/>
        <end position="177"/>
    </location>
</feature>
<comment type="subcellular location">
    <subcellularLocation>
        <location evidence="1">Cell membrane</location>
        <topology evidence="1">Multi-pass membrane protein</topology>
    </subcellularLocation>
</comment>
<evidence type="ECO:0000313" key="10">
    <source>
        <dbReference type="EMBL" id="PKY64955.1"/>
    </source>
</evidence>
<evidence type="ECO:0000256" key="8">
    <source>
        <dbReference type="SAM" id="MobiDB-lite"/>
    </source>
</evidence>
<dbReference type="Proteomes" id="UP000234198">
    <property type="component" value="Unassembled WGS sequence"/>
</dbReference>
<protein>
    <submittedName>
        <fullName evidence="10">Iron ABC transporter permease</fullName>
    </submittedName>
</protein>
<evidence type="ECO:0000256" key="3">
    <source>
        <dbReference type="ARBA" id="ARBA00022448"/>
    </source>
</evidence>
<dbReference type="GO" id="GO:0033214">
    <property type="term" value="P:siderophore-iron import into cell"/>
    <property type="evidence" value="ECO:0007669"/>
    <property type="project" value="TreeGrafter"/>
</dbReference>
<dbReference type="PANTHER" id="PTHR30472:SF27">
    <property type="entry name" value="PETROBACTIN IMPORT SYSTEM PERMEASE PROTEIN YCLN"/>
    <property type="match status" value="1"/>
</dbReference>
<dbReference type="Pfam" id="PF01032">
    <property type="entry name" value="FecCD"/>
    <property type="match status" value="1"/>
</dbReference>
<dbReference type="InterPro" id="IPR000522">
    <property type="entry name" value="ABC_transptr_permease_BtuC"/>
</dbReference>
<dbReference type="Gene3D" id="1.10.3470.10">
    <property type="entry name" value="ABC transporter involved in vitamin B12 uptake, BtuC"/>
    <property type="match status" value="1"/>
</dbReference>
<name>A0A2I1I1G1_9ACTO</name>
<dbReference type="EMBL" id="PKKM01000003">
    <property type="protein sequence ID" value="PKY64955.1"/>
    <property type="molecule type" value="Genomic_DNA"/>
</dbReference>
<keyword evidence="5 9" id="KW-0812">Transmembrane</keyword>
<evidence type="ECO:0000313" key="11">
    <source>
        <dbReference type="Proteomes" id="UP000234198"/>
    </source>
</evidence>
<dbReference type="RefSeq" id="WP_101600791.1">
    <property type="nucleotide sequence ID" value="NZ_PKKM01000003.1"/>
</dbReference>
<feature type="transmembrane region" description="Helical" evidence="9">
    <location>
        <begin position="203"/>
        <end position="221"/>
    </location>
</feature>
<evidence type="ECO:0000256" key="1">
    <source>
        <dbReference type="ARBA" id="ARBA00004651"/>
    </source>
</evidence>
<evidence type="ECO:0000256" key="9">
    <source>
        <dbReference type="SAM" id="Phobius"/>
    </source>
</evidence>
<keyword evidence="3" id="KW-0813">Transport</keyword>
<gene>
    <name evidence="10" type="ORF">CYJ22_02270</name>
</gene>
<organism evidence="10 11">
    <name type="scientific">Schaalia odontolytica</name>
    <dbReference type="NCBI Taxonomy" id="1660"/>
    <lineage>
        <taxon>Bacteria</taxon>
        <taxon>Bacillati</taxon>
        <taxon>Actinomycetota</taxon>
        <taxon>Actinomycetes</taxon>
        <taxon>Actinomycetales</taxon>
        <taxon>Actinomycetaceae</taxon>
        <taxon>Schaalia</taxon>
    </lineage>
</organism>
<reference evidence="10 11" key="1">
    <citation type="submission" date="2017-12" db="EMBL/GenBank/DDBJ databases">
        <title>Phylogenetic diversity of female urinary microbiome.</title>
        <authorList>
            <person name="Thomas-White K."/>
            <person name="Wolfe A.J."/>
        </authorList>
    </citation>
    <scope>NUCLEOTIDE SEQUENCE [LARGE SCALE GENOMIC DNA]</scope>
    <source>
        <strain evidence="10 11">UMB0018</strain>
    </source>
</reference>
<proteinExistence type="inferred from homology"/>
<evidence type="ECO:0000256" key="7">
    <source>
        <dbReference type="ARBA" id="ARBA00023136"/>
    </source>
</evidence>
<keyword evidence="7 9" id="KW-0472">Membrane</keyword>
<feature type="transmembrane region" description="Helical" evidence="9">
    <location>
        <begin position="68"/>
        <end position="91"/>
    </location>
</feature>